<name>A0ABR9BII5_9GAMM</name>
<dbReference type="NCBIfam" id="TIGR00547">
    <property type="entry name" value="lolA"/>
    <property type="match status" value="1"/>
</dbReference>
<dbReference type="PANTHER" id="PTHR35869">
    <property type="entry name" value="OUTER-MEMBRANE LIPOPROTEIN CARRIER PROTEIN"/>
    <property type="match status" value="1"/>
</dbReference>
<reference evidence="12 13" key="1">
    <citation type="submission" date="2020-09" db="EMBL/GenBank/DDBJ databases">
        <title>Photobacterium sp. CAU 1568 isolated from sand of Sido Beach.</title>
        <authorList>
            <person name="Kim W."/>
        </authorList>
    </citation>
    <scope>NUCLEOTIDE SEQUENCE [LARGE SCALE GENOMIC DNA]</scope>
    <source>
        <strain evidence="12 13">CAU 1568</strain>
    </source>
</reference>
<evidence type="ECO:0000256" key="7">
    <source>
        <dbReference type="ARBA" id="ARBA00022764"/>
    </source>
</evidence>
<evidence type="ECO:0000256" key="4">
    <source>
        <dbReference type="ARBA" id="ARBA00014035"/>
    </source>
</evidence>
<proteinExistence type="inferred from homology"/>
<evidence type="ECO:0000256" key="9">
    <source>
        <dbReference type="ARBA" id="ARBA00023186"/>
    </source>
</evidence>
<dbReference type="CDD" id="cd16325">
    <property type="entry name" value="LolA"/>
    <property type="match status" value="1"/>
</dbReference>
<keyword evidence="7 10" id="KW-0574">Periplasm</keyword>
<evidence type="ECO:0000256" key="8">
    <source>
        <dbReference type="ARBA" id="ARBA00022927"/>
    </source>
</evidence>
<comment type="similarity">
    <text evidence="2 10">Belongs to the LolA family.</text>
</comment>
<keyword evidence="6 10" id="KW-0732">Signal</keyword>
<sequence length="207" mass="23143" precursor="true">MKNQQITKTIQGVILAAALFPVLALASAQQELSQRLNKVDAFSATFTQKVTSPEGDLLVEGQGNVSVQRPNLFRWHADTPDENLLVSDGRTLWYYTPMVEQVTAMKLDDATAQTPFVLLIRNQNQDWARYNVAQTADTFTLTPKDSAAVTGKFVVTVGRDGQVRGFSVEEQDGQLSQFRFARFTRGKQDRKQYSFAPPPGVELDDKR</sequence>
<accession>A0ABR9BII5</accession>
<dbReference type="PANTHER" id="PTHR35869:SF1">
    <property type="entry name" value="OUTER-MEMBRANE LIPOPROTEIN CARRIER PROTEIN"/>
    <property type="match status" value="1"/>
</dbReference>
<feature type="chain" id="PRO_5044930640" description="Outer-membrane lipoprotein carrier protein" evidence="10">
    <location>
        <begin position="27"/>
        <end position="207"/>
    </location>
</feature>
<comment type="caution">
    <text evidence="12">The sequence shown here is derived from an EMBL/GenBank/DDBJ whole genome shotgun (WGS) entry which is preliminary data.</text>
</comment>
<comment type="subunit">
    <text evidence="3 10">Monomer.</text>
</comment>
<evidence type="ECO:0000256" key="11">
    <source>
        <dbReference type="SAM" id="MobiDB-lite"/>
    </source>
</evidence>
<comment type="function">
    <text evidence="10">Participates in the translocation of lipoproteins from the inner membrane to the outer membrane. Only forms a complex with a lipoprotein if the residue after the N-terminal Cys is not an aspartate (The Asp acts as a targeting signal to indicate that the lipoprotein should stay in the inner membrane).</text>
</comment>
<dbReference type="Pfam" id="PF03548">
    <property type="entry name" value="LolA"/>
    <property type="match status" value="1"/>
</dbReference>
<keyword evidence="8 10" id="KW-0653">Protein transport</keyword>
<evidence type="ECO:0000256" key="2">
    <source>
        <dbReference type="ARBA" id="ARBA00007615"/>
    </source>
</evidence>
<gene>
    <name evidence="10 12" type="primary">lolA</name>
    <name evidence="12" type="ORF">IFO68_06665</name>
</gene>
<comment type="subcellular location">
    <subcellularLocation>
        <location evidence="1 10">Periplasm</location>
    </subcellularLocation>
</comment>
<feature type="region of interest" description="Disordered" evidence="11">
    <location>
        <begin position="186"/>
        <end position="207"/>
    </location>
</feature>
<evidence type="ECO:0000313" key="13">
    <source>
        <dbReference type="Proteomes" id="UP000649768"/>
    </source>
</evidence>
<dbReference type="InterPro" id="IPR018323">
    <property type="entry name" value="OM_lipoprot_carrier_LolA_Pbac"/>
</dbReference>
<keyword evidence="12" id="KW-0449">Lipoprotein</keyword>
<dbReference type="EMBL" id="JACYTP010000003">
    <property type="protein sequence ID" value="MBD8512371.1"/>
    <property type="molecule type" value="Genomic_DNA"/>
</dbReference>
<evidence type="ECO:0000256" key="3">
    <source>
        <dbReference type="ARBA" id="ARBA00011245"/>
    </source>
</evidence>
<dbReference type="InterPro" id="IPR004564">
    <property type="entry name" value="OM_lipoprot_carrier_LolA-like"/>
</dbReference>
<feature type="signal peptide" evidence="10">
    <location>
        <begin position="1"/>
        <end position="26"/>
    </location>
</feature>
<keyword evidence="5 10" id="KW-0813">Transport</keyword>
<evidence type="ECO:0000256" key="5">
    <source>
        <dbReference type="ARBA" id="ARBA00022448"/>
    </source>
</evidence>
<evidence type="ECO:0000256" key="1">
    <source>
        <dbReference type="ARBA" id="ARBA00004418"/>
    </source>
</evidence>
<dbReference type="Gene3D" id="2.50.20.10">
    <property type="entry name" value="Lipoprotein localisation LolA/LolB/LppX"/>
    <property type="match status" value="1"/>
</dbReference>
<dbReference type="Proteomes" id="UP000649768">
    <property type="component" value="Unassembled WGS sequence"/>
</dbReference>
<evidence type="ECO:0000256" key="10">
    <source>
        <dbReference type="HAMAP-Rule" id="MF_00240"/>
    </source>
</evidence>
<dbReference type="InterPro" id="IPR029046">
    <property type="entry name" value="LolA/LolB/LppX"/>
</dbReference>
<keyword evidence="13" id="KW-1185">Reference proteome</keyword>
<dbReference type="SUPFAM" id="SSF89392">
    <property type="entry name" value="Prokaryotic lipoproteins and lipoprotein localization factors"/>
    <property type="match status" value="1"/>
</dbReference>
<dbReference type="HAMAP" id="MF_00240">
    <property type="entry name" value="LolA"/>
    <property type="match status" value="1"/>
</dbReference>
<protein>
    <recommendedName>
        <fullName evidence="4 10">Outer-membrane lipoprotein carrier protein</fullName>
    </recommendedName>
</protein>
<organism evidence="12 13">
    <name type="scientific">Photobacterium arenosum</name>
    <dbReference type="NCBI Taxonomy" id="2774143"/>
    <lineage>
        <taxon>Bacteria</taxon>
        <taxon>Pseudomonadati</taxon>
        <taxon>Pseudomonadota</taxon>
        <taxon>Gammaproteobacteria</taxon>
        <taxon>Vibrionales</taxon>
        <taxon>Vibrionaceae</taxon>
        <taxon>Photobacterium</taxon>
    </lineage>
</organism>
<evidence type="ECO:0000256" key="6">
    <source>
        <dbReference type="ARBA" id="ARBA00022729"/>
    </source>
</evidence>
<evidence type="ECO:0000313" key="12">
    <source>
        <dbReference type="EMBL" id="MBD8512371.1"/>
    </source>
</evidence>
<keyword evidence="9 10" id="KW-0143">Chaperone</keyword>